<dbReference type="GO" id="GO:0004842">
    <property type="term" value="F:ubiquitin-protein transferase activity"/>
    <property type="evidence" value="ECO:0007669"/>
    <property type="project" value="TreeGrafter"/>
</dbReference>
<keyword evidence="5" id="KW-0863">Zinc-finger</keyword>
<dbReference type="GO" id="GO:0043130">
    <property type="term" value="F:ubiquitin binding"/>
    <property type="evidence" value="ECO:0007669"/>
    <property type="project" value="TreeGrafter"/>
</dbReference>
<evidence type="ECO:0000259" key="9">
    <source>
        <dbReference type="PROSITE" id="PS51873"/>
    </source>
</evidence>
<dbReference type="CDD" id="cd20335">
    <property type="entry name" value="BRcat_RBR"/>
    <property type="match status" value="1"/>
</dbReference>
<evidence type="ECO:0000313" key="11">
    <source>
        <dbReference type="Proteomes" id="UP000001610"/>
    </source>
</evidence>
<dbReference type="SUPFAM" id="SSF57850">
    <property type="entry name" value="RING/U-box"/>
    <property type="match status" value="3"/>
</dbReference>
<reference evidence="10 11" key="1">
    <citation type="journal article" date="2011" name="Genome Biol.">
        <title>Genome sequence of the insect pathogenic fungus Cordyceps militaris, a valued traditional Chinese medicine.</title>
        <authorList>
            <person name="Zheng P."/>
            <person name="Xia Y."/>
            <person name="Xiao G."/>
            <person name="Xiong C."/>
            <person name="Hu X."/>
            <person name="Zhang S."/>
            <person name="Zheng H."/>
            <person name="Huang Y."/>
            <person name="Zhou Y."/>
            <person name="Wang S."/>
            <person name="Zhao G.P."/>
            <person name="Liu X."/>
            <person name="St Leger R.J."/>
            <person name="Wang C."/>
        </authorList>
    </citation>
    <scope>NUCLEOTIDE SEQUENCE [LARGE SCALE GENOMIC DNA]</scope>
    <source>
        <strain evidence="10 11">CM01</strain>
    </source>
</reference>
<feature type="region of interest" description="Disordered" evidence="8">
    <location>
        <begin position="1"/>
        <end position="27"/>
    </location>
</feature>
<dbReference type="InterPro" id="IPR051628">
    <property type="entry name" value="LUBAC_E3_Ligases"/>
</dbReference>
<evidence type="ECO:0000256" key="6">
    <source>
        <dbReference type="ARBA" id="ARBA00022786"/>
    </source>
</evidence>
<dbReference type="PANTHER" id="PTHR22770">
    <property type="entry name" value="UBIQUITIN CONJUGATING ENZYME 7 INTERACTING PROTEIN-RELATED"/>
    <property type="match status" value="1"/>
</dbReference>
<dbReference type="OMA" id="ACHEPHV"/>
<name>G3JIL9_CORMM</name>
<evidence type="ECO:0000313" key="10">
    <source>
        <dbReference type="EMBL" id="EGX91916.1"/>
    </source>
</evidence>
<organism evidence="10 11">
    <name type="scientific">Cordyceps militaris (strain CM01)</name>
    <name type="common">Caterpillar fungus</name>
    <dbReference type="NCBI Taxonomy" id="983644"/>
    <lineage>
        <taxon>Eukaryota</taxon>
        <taxon>Fungi</taxon>
        <taxon>Dikarya</taxon>
        <taxon>Ascomycota</taxon>
        <taxon>Pezizomycotina</taxon>
        <taxon>Sordariomycetes</taxon>
        <taxon>Hypocreomycetidae</taxon>
        <taxon>Hypocreales</taxon>
        <taxon>Cordycipitaceae</taxon>
        <taxon>Cordyceps</taxon>
    </lineage>
</organism>
<dbReference type="InParanoid" id="G3JIL9"/>
<dbReference type="Pfam" id="PF01485">
    <property type="entry name" value="IBR"/>
    <property type="match status" value="1"/>
</dbReference>
<dbReference type="RefSeq" id="XP_006671280.1">
    <property type="nucleotide sequence ID" value="XM_006671217.1"/>
</dbReference>
<dbReference type="CDD" id="cd22585">
    <property type="entry name" value="Rcat_RBR_DEAH12-like"/>
    <property type="match status" value="1"/>
</dbReference>
<evidence type="ECO:0000256" key="8">
    <source>
        <dbReference type="SAM" id="MobiDB-lite"/>
    </source>
</evidence>
<evidence type="ECO:0000256" key="2">
    <source>
        <dbReference type="ARBA" id="ARBA00022679"/>
    </source>
</evidence>
<dbReference type="GO" id="GO:0008270">
    <property type="term" value="F:zinc ion binding"/>
    <property type="evidence" value="ECO:0007669"/>
    <property type="project" value="UniProtKB-KW"/>
</dbReference>
<keyword evidence="2" id="KW-0808">Transferase</keyword>
<dbReference type="InterPro" id="IPR044066">
    <property type="entry name" value="TRIAD_supradom"/>
</dbReference>
<evidence type="ECO:0000256" key="4">
    <source>
        <dbReference type="ARBA" id="ARBA00022737"/>
    </source>
</evidence>
<dbReference type="GO" id="GO:0097039">
    <property type="term" value="P:protein linear polyubiquitination"/>
    <property type="evidence" value="ECO:0007669"/>
    <property type="project" value="TreeGrafter"/>
</dbReference>
<dbReference type="GO" id="GO:0000151">
    <property type="term" value="C:ubiquitin ligase complex"/>
    <property type="evidence" value="ECO:0007669"/>
    <property type="project" value="TreeGrafter"/>
</dbReference>
<dbReference type="Proteomes" id="UP000001610">
    <property type="component" value="Unassembled WGS sequence"/>
</dbReference>
<dbReference type="Gene3D" id="3.30.40.10">
    <property type="entry name" value="Zinc/RING finger domain, C3HC4 (zinc finger)"/>
    <property type="match status" value="1"/>
</dbReference>
<dbReference type="SMART" id="SM00647">
    <property type="entry name" value="IBR"/>
    <property type="match status" value="1"/>
</dbReference>
<dbReference type="PANTHER" id="PTHR22770:SF13">
    <property type="entry name" value="RING-TYPE DOMAIN-CONTAINING PROTEIN"/>
    <property type="match status" value="1"/>
</dbReference>
<comment type="pathway">
    <text evidence="1">Protein modification; protein ubiquitination.</text>
</comment>
<dbReference type="GO" id="GO:0043161">
    <property type="term" value="P:proteasome-mediated ubiquitin-dependent protein catabolic process"/>
    <property type="evidence" value="ECO:0007669"/>
    <property type="project" value="TreeGrafter"/>
</dbReference>
<dbReference type="EMBL" id="JH126402">
    <property type="protein sequence ID" value="EGX91916.1"/>
    <property type="molecule type" value="Genomic_DNA"/>
</dbReference>
<sequence>MTDNSPEDSSRFGLQTRRLPNERMKDRSPCIRANGNLLQHEANKDNFTRTLGGAFVQFESGARVGKIRLPSDFSAARIHGLPRNTSPDAVRDMLAALELHANVDNIRILRLENGCAAVVQSDEASFSKRLCALIGASYTWRDATLSATPVAAPMPSGYSGCRVDCKKIHLSWHKPSRTVWLNFGNGDIAQRVSRKFSKGTYLVLDQKVAASDAVRAETASRFHSTNPVAWTVALNDVPAVATREAILQAIREERDKPRHVEIGPPTYVTDLEQAATVVRSLLTGIGPLEYWETTLETTSRRVKAAARFLDESDAREAANKLANTALPFNRKARLTVKSVYSAKFKVGCAVYDAVHARIAAQENAWQEGNVWFKAYKSADVLKRFRVLKIEAELADKVARTKAELEEILAGVVVKDGDGVLWDTSLKANGQLYQAIKKVEKELKVIVIRDKIKSELRLYGDEGRCARAQVRLAEVLRAELQRTSARTIELGLEQFGWACRGGFKAIVSRLGADKVSFDIVSMPKKMIISGSLEDYDVAVAAITDGAEQVLDLDTQPQCSDAGEACSVCWTDADTPVRIRCGHIYCLECFQHSCDAGAVGETLGIFCHGNQGTCHSPVAIDDLRDNLSSAILERLLERSFAVYVKHHPDELRYCPTPDCGYIYKVTSKAQSQHCPKCLQTTCSACHEPHVGMSCADHREIASGNHAAFLKLKEALNIKGCPRCKTLLEKTQGCNHMTCSVCQAHICWVCMMVFREAGAVYAHMSKLHGSHVDIQQ</sequence>
<evidence type="ECO:0000256" key="1">
    <source>
        <dbReference type="ARBA" id="ARBA00004906"/>
    </source>
</evidence>
<dbReference type="STRING" id="983644.G3JIL9"/>
<dbReference type="HOGENOM" id="CLU_004235_1_0_1"/>
<dbReference type="InterPro" id="IPR013083">
    <property type="entry name" value="Znf_RING/FYVE/PHD"/>
</dbReference>
<evidence type="ECO:0000256" key="3">
    <source>
        <dbReference type="ARBA" id="ARBA00022723"/>
    </source>
</evidence>
<keyword evidence="11" id="KW-1185">Reference proteome</keyword>
<dbReference type="AlphaFoldDB" id="G3JIL9"/>
<dbReference type="InterPro" id="IPR013087">
    <property type="entry name" value="Znf_C2H2_type"/>
</dbReference>
<accession>G3JIL9</accession>
<dbReference type="GeneID" id="18168091"/>
<keyword evidence="6" id="KW-0833">Ubl conjugation pathway</keyword>
<proteinExistence type="predicted"/>
<keyword evidence="4" id="KW-0677">Repeat</keyword>
<feature type="domain" description="RING-type" evidence="9">
    <location>
        <begin position="560"/>
        <end position="771"/>
    </location>
</feature>
<evidence type="ECO:0000256" key="7">
    <source>
        <dbReference type="ARBA" id="ARBA00022833"/>
    </source>
</evidence>
<keyword evidence="3" id="KW-0479">Metal-binding</keyword>
<dbReference type="KEGG" id="cmt:CCM_06076"/>
<dbReference type="OrthoDB" id="1431934at2759"/>
<dbReference type="eggNOG" id="KOG1812">
    <property type="taxonomic scope" value="Eukaryota"/>
</dbReference>
<gene>
    <name evidence="10" type="ORF">CCM_06076</name>
</gene>
<dbReference type="VEuPathDB" id="FungiDB:CCM_06076"/>
<dbReference type="Pfam" id="PF22191">
    <property type="entry name" value="IBR_1"/>
    <property type="match status" value="1"/>
</dbReference>
<dbReference type="InterPro" id="IPR002867">
    <property type="entry name" value="IBR_dom"/>
</dbReference>
<dbReference type="PROSITE" id="PS51873">
    <property type="entry name" value="TRIAD"/>
    <property type="match status" value="1"/>
</dbReference>
<dbReference type="PROSITE" id="PS00028">
    <property type="entry name" value="ZINC_FINGER_C2H2_1"/>
    <property type="match status" value="1"/>
</dbReference>
<dbReference type="Gene3D" id="1.20.120.1750">
    <property type="match status" value="1"/>
</dbReference>
<evidence type="ECO:0000256" key="5">
    <source>
        <dbReference type="ARBA" id="ARBA00022771"/>
    </source>
</evidence>
<keyword evidence="7" id="KW-0862">Zinc</keyword>
<protein>
    <submittedName>
        <fullName evidence="10">Ariadne RING finger, putative</fullName>
    </submittedName>
</protein>